<dbReference type="RefSeq" id="WP_049989429.1">
    <property type="nucleotide sequence ID" value="NZ_FOIS01000004.1"/>
</dbReference>
<proteinExistence type="predicted"/>
<evidence type="ECO:0000313" key="3">
    <source>
        <dbReference type="EMBL" id="SEW26397.1"/>
    </source>
</evidence>
<dbReference type="AlphaFoldDB" id="A0A1I0QIC2"/>
<feature type="region of interest" description="Disordered" evidence="1">
    <location>
        <begin position="1"/>
        <end position="24"/>
    </location>
</feature>
<feature type="transmembrane region" description="Helical" evidence="2">
    <location>
        <begin position="73"/>
        <end position="93"/>
    </location>
</feature>
<keyword evidence="2" id="KW-1133">Transmembrane helix</keyword>
<organism evidence="3 4">
    <name type="scientific">Natrinema salifodinae</name>
    <dbReference type="NCBI Taxonomy" id="1202768"/>
    <lineage>
        <taxon>Archaea</taxon>
        <taxon>Methanobacteriati</taxon>
        <taxon>Methanobacteriota</taxon>
        <taxon>Stenosarchaea group</taxon>
        <taxon>Halobacteria</taxon>
        <taxon>Halobacteriales</taxon>
        <taxon>Natrialbaceae</taxon>
        <taxon>Natrinema</taxon>
    </lineage>
</organism>
<feature type="transmembrane region" description="Helical" evidence="2">
    <location>
        <begin position="156"/>
        <end position="177"/>
    </location>
</feature>
<feature type="transmembrane region" description="Helical" evidence="2">
    <location>
        <begin position="122"/>
        <end position="144"/>
    </location>
</feature>
<evidence type="ECO:0000313" key="4">
    <source>
        <dbReference type="Proteomes" id="UP000183275"/>
    </source>
</evidence>
<name>A0A1I0QIC2_9EURY</name>
<dbReference type="OrthoDB" id="157319at2157"/>
<dbReference type="EMBL" id="FOIS01000004">
    <property type="protein sequence ID" value="SEW26397.1"/>
    <property type="molecule type" value="Genomic_DNA"/>
</dbReference>
<keyword evidence="2" id="KW-0812">Transmembrane</keyword>
<reference evidence="4" key="1">
    <citation type="submission" date="2016-10" db="EMBL/GenBank/DDBJ databases">
        <authorList>
            <person name="Varghese N."/>
        </authorList>
    </citation>
    <scope>NUCLEOTIDE SEQUENCE [LARGE SCALE GENOMIC DNA]</scope>
    <source>
        <strain evidence="4">CGMCC 1.12284</strain>
    </source>
</reference>
<keyword evidence="2" id="KW-0472">Membrane</keyword>
<sequence>MDEDAVDATGDGSEAGPAADGDDMLQWRRDASTSRTVRLLWLFGVGTFFAAIGIVVSWRLYRMGGETAGRTGRIVVLAFIAALSATVLALAAADTGRYLERLTASRSVEVPSGRRLDRAVDAAVGTVLMGGVIGALMGIGRYVSQNELLAVGAGPFTGLAALLIPLALVALVLASFLQSVGALDREEEAIYLYEPDQRIDLDVIEGVSTRPLGDAVVVTLSYAQPDGKYVQGPRRIVVPPAVARDIAALVGSRN</sequence>
<dbReference type="STRING" id="1202768.SAMN05216285_3574"/>
<dbReference type="Proteomes" id="UP000183275">
    <property type="component" value="Unassembled WGS sequence"/>
</dbReference>
<gene>
    <name evidence="3" type="ORF">SAMN05216285_3574</name>
</gene>
<keyword evidence="4" id="KW-1185">Reference proteome</keyword>
<evidence type="ECO:0000256" key="1">
    <source>
        <dbReference type="SAM" id="MobiDB-lite"/>
    </source>
</evidence>
<evidence type="ECO:0000256" key="2">
    <source>
        <dbReference type="SAM" id="Phobius"/>
    </source>
</evidence>
<accession>A0A1I0QIC2</accession>
<protein>
    <submittedName>
        <fullName evidence="3">Uncharacterized protein</fullName>
    </submittedName>
</protein>
<dbReference type="eggNOG" id="arCOG10704">
    <property type="taxonomic scope" value="Archaea"/>
</dbReference>
<feature type="transmembrane region" description="Helical" evidence="2">
    <location>
        <begin position="39"/>
        <end position="61"/>
    </location>
</feature>